<reference evidence="6 7" key="1">
    <citation type="submission" date="2019-12" db="EMBL/GenBank/DDBJ databases">
        <authorList>
            <person name="Lee S.D."/>
        </authorList>
    </citation>
    <scope>NUCLEOTIDE SEQUENCE [LARGE SCALE GENOMIC DNA]</scope>
    <source>
        <strain evidence="6 7">GH1-50</strain>
    </source>
</reference>
<protein>
    <recommendedName>
        <fullName evidence="4">RNA pyrophosphohydrolase</fullName>
        <ecNumber evidence="4">3.6.1.-</ecNumber>
    </recommendedName>
    <alternativeName>
        <fullName evidence="4">(Di)nucleoside polyphosphate hydrolase</fullName>
    </alternativeName>
</protein>
<comment type="cofactor">
    <cofactor evidence="1">
        <name>Mn(2+)</name>
        <dbReference type="ChEBI" id="CHEBI:29035"/>
    </cofactor>
</comment>
<proteinExistence type="inferred from homology"/>
<evidence type="ECO:0000256" key="2">
    <source>
        <dbReference type="ARBA" id="ARBA00001946"/>
    </source>
</evidence>
<dbReference type="EC" id="3.6.1.-" evidence="4"/>
<dbReference type="AlphaFoldDB" id="A0A7C9IIK4"/>
<evidence type="ECO:0000259" key="5">
    <source>
        <dbReference type="PROSITE" id="PS51462"/>
    </source>
</evidence>
<comment type="function">
    <text evidence="4">Accelerates the degradation of transcripts by removing pyrophosphate from the 5'-end of triphosphorylated RNA, leading to a more labile monophosphorylated state that can stimulate subsequent ribonuclease cleavage.</text>
</comment>
<dbReference type="PROSITE" id="PS00893">
    <property type="entry name" value="NUDIX_BOX"/>
    <property type="match status" value="1"/>
</dbReference>
<dbReference type="PANTHER" id="PTHR11839">
    <property type="entry name" value="UDP/ADP-SUGAR PYROPHOSPHATASE"/>
    <property type="match status" value="1"/>
</dbReference>
<comment type="cofactor">
    <cofactor evidence="2">
        <name>Mg(2+)</name>
        <dbReference type="ChEBI" id="CHEBI:18420"/>
    </cofactor>
</comment>
<evidence type="ECO:0000256" key="4">
    <source>
        <dbReference type="HAMAP-Rule" id="MF_00298"/>
    </source>
</evidence>
<dbReference type="NCBIfam" id="NF001938">
    <property type="entry name" value="PRK00714.1-5"/>
    <property type="match status" value="1"/>
</dbReference>
<evidence type="ECO:0000256" key="3">
    <source>
        <dbReference type="ARBA" id="ARBA00022801"/>
    </source>
</evidence>
<dbReference type="InterPro" id="IPR020476">
    <property type="entry name" value="Nudix_hydrolase"/>
</dbReference>
<dbReference type="PRINTS" id="PR00502">
    <property type="entry name" value="NUDIXFAMILY"/>
</dbReference>
<dbReference type="InterPro" id="IPR020084">
    <property type="entry name" value="NUDIX_hydrolase_CS"/>
</dbReference>
<dbReference type="Gene3D" id="3.90.79.10">
    <property type="entry name" value="Nucleoside Triphosphate Pyrophosphohydrolase"/>
    <property type="match status" value="1"/>
</dbReference>
<dbReference type="GO" id="GO:0019693">
    <property type="term" value="P:ribose phosphate metabolic process"/>
    <property type="evidence" value="ECO:0007669"/>
    <property type="project" value="TreeGrafter"/>
</dbReference>
<evidence type="ECO:0000256" key="1">
    <source>
        <dbReference type="ARBA" id="ARBA00001936"/>
    </source>
</evidence>
<comment type="cofactor">
    <cofactor evidence="4">
        <name>a divalent metal cation</name>
        <dbReference type="ChEBI" id="CHEBI:60240"/>
    </cofactor>
</comment>
<keyword evidence="3 4" id="KW-0378">Hydrolase</keyword>
<dbReference type="GO" id="GO:0034432">
    <property type="term" value="F:bis(5'-adenosyl)-pentaphosphatase activity"/>
    <property type="evidence" value="ECO:0007669"/>
    <property type="project" value="TreeGrafter"/>
</dbReference>
<dbReference type="InterPro" id="IPR000086">
    <property type="entry name" value="NUDIX_hydrolase_dom"/>
</dbReference>
<dbReference type="GO" id="GO:0008893">
    <property type="term" value="F:guanosine-3',5'-bis(diphosphate) 3'-diphosphatase activity"/>
    <property type="evidence" value="ECO:0007669"/>
    <property type="project" value="TreeGrafter"/>
</dbReference>
<dbReference type="GO" id="GO:0006753">
    <property type="term" value="P:nucleoside phosphate metabolic process"/>
    <property type="evidence" value="ECO:0007669"/>
    <property type="project" value="TreeGrafter"/>
</dbReference>
<dbReference type="SUPFAM" id="SSF55811">
    <property type="entry name" value="Nudix"/>
    <property type="match status" value="1"/>
</dbReference>
<gene>
    <name evidence="4" type="primary">rppH</name>
    <name evidence="4" type="synonym">nudH</name>
    <name evidence="6" type="ORF">GQ651_16200</name>
</gene>
<dbReference type="PROSITE" id="PS51462">
    <property type="entry name" value="NUDIX"/>
    <property type="match status" value="1"/>
</dbReference>
<sequence>MMSELPYRPCVGVVLARADGRIFTGERIDTPGAWQMPQGGIDAGETPEVAALRELEEETGVPPALVTVEAEHPDWIDYDLPDHLLGKMWGGKYRGQTQKWFLLRFRGEDGDIDIARHHKEFARWRWSAADEVLSGIVPFKRAVYERVMDGFRDRL</sequence>
<accession>A0A7C9IIK4</accession>
<evidence type="ECO:0000313" key="6">
    <source>
        <dbReference type="EMBL" id="MXQ09389.1"/>
    </source>
</evidence>
<dbReference type="PANTHER" id="PTHR11839:SF22">
    <property type="entry name" value="NUDIX HYDROLASE 26, CHLOROPLASTIC"/>
    <property type="match status" value="1"/>
</dbReference>
<keyword evidence="7" id="KW-1185">Reference proteome</keyword>
<feature type="short sequence motif" description="Nudix box" evidence="4">
    <location>
        <begin position="39"/>
        <end position="60"/>
    </location>
</feature>
<evidence type="ECO:0000313" key="7">
    <source>
        <dbReference type="Proteomes" id="UP000480350"/>
    </source>
</evidence>
<comment type="caution">
    <text evidence="6">The sequence shown here is derived from an EMBL/GenBank/DDBJ whole genome shotgun (WGS) entry which is preliminary data.</text>
</comment>
<dbReference type="Pfam" id="PF00293">
    <property type="entry name" value="NUDIX"/>
    <property type="match status" value="1"/>
</dbReference>
<dbReference type="HAMAP" id="MF_00298">
    <property type="entry name" value="Nudix_RppH"/>
    <property type="match status" value="1"/>
</dbReference>
<dbReference type="EMBL" id="WUPT01000003">
    <property type="protein sequence ID" value="MXQ09389.1"/>
    <property type="molecule type" value="Genomic_DNA"/>
</dbReference>
<name>A0A7C9IIK4_9RHOB</name>
<dbReference type="InterPro" id="IPR015797">
    <property type="entry name" value="NUDIX_hydrolase-like_dom_sf"/>
</dbReference>
<dbReference type="CDD" id="cd03671">
    <property type="entry name" value="NUDIX_Ap4A_hydrolase_plant_like"/>
    <property type="match status" value="1"/>
</dbReference>
<organism evidence="6 7">
    <name type="scientific">Kangsaoukella pontilimi</name>
    <dbReference type="NCBI Taxonomy" id="2691042"/>
    <lineage>
        <taxon>Bacteria</taxon>
        <taxon>Pseudomonadati</taxon>
        <taxon>Pseudomonadota</taxon>
        <taxon>Alphaproteobacteria</taxon>
        <taxon>Rhodobacterales</taxon>
        <taxon>Paracoccaceae</taxon>
        <taxon>Kangsaoukella</taxon>
    </lineage>
</organism>
<feature type="domain" description="Nudix hydrolase" evidence="5">
    <location>
        <begin position="6"/>
        <end position="149"/>
    </location>
</feature>
<dbReference type="InterPro" id="IPR022927">
    <property type="entry name" value="RppH"/>
</dbReference>
<reference evidence="6 7" key="2">
    <citation type="submission" date="2020-03" db="EMBL/GenBank/DDBJ databases">
        <title>Kangsaoukella pontilimi gen. nov., sp. nov., a new member of the family Rhodobacteraceae isolated from a tidal mudflat.</title>
        <authorList>
            <person name="Kim I.S."/>
        </authorList>
    </citation>
    <scope>NUCLEOTIDE SEQUENCE [LARGE SCALE GENOMIC DNA]</scope>
    <source>
        <strain evidence="6 7">GH1-50</strain>
    </source>
</reference>
<dbReference type="Proteomes" id="UP000480350">
    <property type="component" value="Unassembled WGS sequence"/>
</dbReference>
<comment type="similarity">
    <text evidence="4">Belongs to the Nudix hydrolase family. RppH subfamily.</text>
</comment>
<dbReference type="NCBIfam" id="NF001936">
    <property type="entry name" value="PRK00714.1-3"/>
    <property type="match status" value="1"/>
</dbReference>